<dbReference type="AlphaFoldDB" id="A0AAW2G135"/>
<sequence>MENARERGRVARAVGEIPGAAEGGEGDAIEIKRKCESTCRHDLAFIHSYTRVKLNFNPSSRPTRGAQPTTYEGKKENGTLLFAGWHSRARKLAACWRFAQSLYVSFGYFAPVKSAYGPLGIPQCRIPIDGNTAVRPPFVQHVVVSNLPPRSYKHADK</sequence>
<organism evidence="1 2">
    <name type="scientific">Cardiocondyla obscurior</name>
    <dbReference type="NCBI Taxonomy" id="286306"/>
    <lineage>
        <taxon>Eukaryota</taxon>
        <taxon>Metazoa</taxon>
        <taxon>Ecdysozoa</taxon>
        <taxon>Arthropoda</taxon>
        <taxon>Hexapoda</taxon>
        <taxon>Insecta</taxon>
        <taxon>Pterygota</taxon>
        <taxon>Neoptera</taxon>
        <taxon>Endopterygota</taxon>
        <taxon>Hymenoptera</taxon>
        <taxon>Apocrita</taxon>
        <taxon>Aculeata</taxon>
        <taxon>Formicoidea</taxon>
        <taxon>Formicidae</taxon>
        <taxon>Myrmicinae</taxon>
        <taxon>Cardiocondyla</taxon>
    </lineage>
</organism>
<name>A0AAW2G135_9HYME</name>
<gene>
    <name evidence="1" type="ORF">PUN28_007002</name>
</gene>
<dbReference type="EMBL" id="JADYXP020000006">
    <property type="protein sequence ID" value="KAL0121899.1"/>
    <property type="molecule type" value="Genomic_DNA"/>
</dbReference>
<reference evidence="1 2" key="1">
    <citation type="submission" date="2023-03" db="EMBL/GenBank/DDBJ databases">
        <title>High recombination rates correlate with genetic variation in Cardiocondyla obscurior ants.</title>
        <authorList>
            <person name="Errbii M."/>
        </authorList>
    </citation>
    <scope>NUCLEOTIDE SEQUENCE [LARGE SCALE GENOMIC DNA]</scope>
    <source>
        <strain evidence="1">Alpha-2009</strain>
        <tissue evidence="1">Whole body</tissue>
    </source>
</reference>
<accession>A0AAW2G135</accession>
<evidence type="ECO:0000313" key="2">
    <source>
        <dbReference type="Proteomes" id="UP001430953"/>
    </source>
</evidence>
<proteinExistence type="predicted"/>
<keyword evidence="2" id="KW-1185">Reference proteome</keyword>
<comment type="caution">
    <text evidence="1">The sequence shown here is derived from an EMBL/GenBank/DDBJ whole genome shotgun (WGS) entry which is preliminary data.</text>
</comment>
<dbReference type="Proteomes" id="UP001430953">
    <property type="component" value="Unassembled WGS sequence"/>
</dbReference>
<evidence type="ECO:0000313" key="1">
    <source>
        <dbReference type="EMBL" id="KAL0121899.1"/>
    </source>
</evidence>
<protein>
    <submittedName>
        <fullName evidence="1">Uncharacterized protein</fullName>
    </submittedName>
</protein>